<proteinExistence type="predicted"/>
<gene>
    <name evidence="1" type="ORF">ACFPCY_19090</name>
</gene>
<evidence type="ECO:0000313" key="2">
    <source>
        <dbReference type="Proteomes" id="UP001595872"/>
    </source>
</evidence>
<reference evidence="2" key="1">
    <citation type="journal article" date="2019" name="Int. J. Syst. Evol. Microbiol.">
        <title>The Global Catalogue of Microorganisms (GCM) 10K type strain sequencing project: providing services to taxonomists for standard genome sequencing and annotation.</title>
        <authorList>
            <consortium name="The Broad Institute Genomics Platform"/>
            <consortium name="The Broad Institute Genome Sequencing Center for Infectious Disease"/>
            <person name="Wu L."/>
            <person name="Ma J."/>
        </authorList>
    </citation>
    <scope>NUCLEOTIDE SEQUENCE [LARGE SCALE GENOMIC DNA]</scope>
    <source>
        <strain evidence="2">KLKA75</strain>
    </source>
</reference>
<comment type="caution">
    <text evidence="1">The sequence shown here is derived from an EMBL/GenBank/DDBJ whole genome shotgun (WGS) entry which is preliminary data.</text>
</comment>
<dbReference type="EMBL" id="JBHSIT010000005">
    <property type="protein sequence ID" value="MFC4909435.1"/>
    <property type="molecule type" value="Genomic_DNA"/>
</dbReference>
<dbReference type="RefSeq" id="WP_378256948.1">
    <property type="nucleotide sequence ID" value="NZ_JBHSIT010000005.1"/>
</dbReference>
<dbReference type="InterPro" id="IPR008551">
    <property type="entry name" value="TANGO2"/>
</dbReference>
<accession>A0ABV9U1G3</accession>
<name>A0ABV9U1G3_9ACTN</name>
<sequence>MCTAIVSVDPASPVPVLLVGVRDEFLARSWEPPGRHWPDRPALVGGRDLRAGGTWLAVDPAARRAATVLNGRGPLVPEDRRRSRGELPLLVASGGAPAALDVKDYDPFFLLGVRPDGARMWSWDGADLADRELGPGLHIVVNNGLNGEGHREGVVEDAFMAARLAHLRPLLAAAPRPEPRPGGDVRDWSSWLAELEGGGLDRSDRRTLLPLHEFEPGRVWGTTSVSLVALGPDTVRYDFSARPGDPSAWTTVL</sequence>
<dbReference type="Proteomes" id="UP001595872">
    <property type="component" value="Unassembled WGS sequence"/>
</dbReference>
<keyword evidence="2" id="KW-1185">Reference proteome</keyword>
<dbReference type="Pfam" id="PF05742">
    <property type="entry name" value="TANGO2"/>
    <property type="match status" value="1"/>
</dbReference>
<evidence type="ECO:0000313" key="1">
    <source>
        <dbReference type="EMBL" id="MFC4909435.1"/>
    </source>
</evidence>
<organism evidence="1 2">
    <name type="scientific">Actinomadura gamaensis</name>
    <dbReference type="NCBI Taxonomy" id="1763541"/>
    <lineage>
        <taxon>Bacteria</taxon>
        <taxon>Bacillati</taxon>
        <taxon>Actinomycetota</taxon>
        <taxon>Actinomycetes</taxon>
        <taxon>Streptosporangiales</taxon>
        <taxon>Thermomonosporaceae</taxon>
        <taxon>Actinomadura</taxon>
    </lineage>
</organism>
<protein>
    <submittedName>
        <fullName evidence="1">NRDE family protein</fullName>
    </submittedName>
</protein>